<name>A0ABS4YE87_9ACTN</name>
<organism evidence="1 2">
    <name type="scientific">Streptomyces syringium</name>
    <dbReference type="NCBI Taxonomy" id="76729"/>
    <lineage>
        <taxon>Bacteria</taxon>
        <taxon>Bacillati</taxon>
        <taxon>Actinomycetota</taxon>
        <taxon>Actinomycetes</taxon>
        <taxon>Kitasatosporales</taxon>
        <taxon>Streptomycetaceae</taxon>
        <taxon>Streptomyces</taxon>
    </lineage>
</organism>
<gene>
    <name evidence="1" type="ORF">JO379_006513</name>
</gene>
<dbReference type="EMBL" id="JAGIOH010000001">
    <property type="protein sequence ID" value="MBP2407044.1"/>
    <property type="molecule type" value="Genomic_DNA"/>
</dbReference>
<protein>
    <submittedName>
        <fullName evidence="1">Uncharacterized protein</fullName>
    </submittedName>
</protein>
<evidence type="ECO:0000313" key="1">
    <source>
        <dbReference type="EMBL" id="MBP2407044.1"/>
    </source>
</evidence>
<reference evidence="1 2" key="1">
    <citation type="submission" date="2021-03" db="EMBL/GenBank/DDBJ databases">
        <title>Sequencing the genomes of 1000 actinobacteria strains.</title>
        <authorList>
            <person name="Klenk H.-P."/>
        </authorList>
    </citation>
    <scope>NUCLEOTIDE SEQUENCE [LARGE SCALE GENOMIC DNA]</scope>
    <source>
        <strain evidence="1 2">DSM 41480</strain>
    </source>
</reference>
<proteinExistence type="predicted"/>
<keyword evidence="2" id="KW-1185">Reference proteome</keyword>
<accession>A0ABS4YE87</accession>
<dbReference type="RefSeq" id="WP_307842204.1">
    <property type="nucleotide sequence ID" value="NZ_JAGIOH010000001.1"/>
</dbReference>
<dbReference type="GeneID" id="91573348"/>
<comment type="caution">
    <text evidence="1">The sequence shown here is derived from an EMBL/GenBank/DDBJ whole genome shotgun (WGS) entry which is preliminary data.</text>
</comment>
<evidence type="ECO:0000313" key="2">
    <source>
        <dbReference type="Proteomes" id="UP001519291"/>
    </source>
</evidence>
<dbReference type="Proteomes" id="UP001519291">
    <property type="component" value="Unassembled WGS sequence"/>
</dbReference>
<sequence length="166" mass="18211">MANSEEAKVDRSQPATFCLERGVTGFRDQGDPPLPHADPKACRTAWHSAARAAGGEVKDFTEQKYPQSFHSATIKARSGTHIGLFHAHYRLIAFASDRRSSYTDEFQEPPAWAAALSDDGFAVLSAVQLLSPLADSDTSALSAAEWRQIRYWQPATLGATLFNAWD</sequence>